<keyword evidence="1 4" id="KW-0808">Transferase</keyword>
<dbReference type="PANTHER" id="PTHR43072:SF23">
    <property type="entry name" value="UPF0039 PROTEIN C11D3.02C"/>
    <property type="match status" value="1"/>
</dbReference>
<dbReference type="EMBL" id="JABDJR010000052">
    <property type="protein sequence ID" value="NNF05409.1"/>
    <property type="molecule type" value="Genomic_DNA"/>
</dbReference>
<proteinExistence type="predicted"/>
<gene>
    <name evidence="4" type="ORF">HKN21_01485</name>
</gene>
<dbReference type="CDD" id="cd04301">
    <property type="entry name" value="NAT_SF"/>
    <property type="match status" value="1"/>
</dbReference>
<sequence>MTSEHATEVLRIYAEGIATRLATFETETPSWERWNEGHLPHSRLVALDGDRLFGWAALSSVSDRCVYGGVAEVSVYVGKMARGRGVGKALLRALCEASESNGIWTLQAGIFANNEASIRLHQACGFRIVGTRRNLGQLDGQWRDVMLMERRSTVVGVS</sequence>
<keyword evidence="2" id="KW-0012">Acyltransferase</keyword>
<reference evidence="4 5" key="1">
    <citation type="submission" date="2020-03" db="EMBL/GenBank/DDBJ databases">
        <title>Metabolic flexibility allows generalist bacteria to become dominant in a frequently disturbed ecosystem.</title>
        <authorList>
            <person name="Chen Y.-J."/>
            <person name="Leung P.M."/>
            <person name="Bay S.K."/>
            <person name="Hugenholtz P."/>
            <person name="Kessler A.J."/>
            <person name="Shelley G."/>
            <person name="Waite D.W."/>
            <person name="Cook P.L."/>
            <person name="Greening C."/>
        </authorList>
    </citation>
    <scope>NUCLEOTIDE SEQUENCE [LARGE SCALE GENOMIC DNA]</scope>
    <source>
        <strain evidence="4">SS_bin_28</strain>
    </source>
</reference>
<organism evidence="4 5">
    <name type="scientific">Eiseniibacteriota bacterium</name>
    <dbReference type="NCBI Taxonomy" id="2212470"/>
    <lineage>
        <taxon>Bacteria</taxon>
        <taxon>Candidatus Eiseniibacteriota</taxon>
    </lineage>
</organism>
<evidence type="ECO:0000313" key="4">
    <source>
        <dbReference type="EMBL" id="NNF05409.1"/>
    </source>
</evidence>
<evidence type="ECO:0000313" key="5">
    <source>
        <dbReference type="Proteomes" id="UP000547674"/>
    </source>
</evidence>
<dbReference type="PROSITE" id="PS51186">
    <property type="entry name" value="GNAT"/>
    <property type="match status" value="1"/>
</dbReference>
<dbReference type="Proteomes" id="UP000547674">
    <property type="component" value="Unassembled WGS sequence"/>
</dbReference>
<dbReference type="SUPFAM" id="SSF55729">
    <property type="entry name" value="Acyl-CoA N-acyltransferases (Nat)"/>
    <property type="match status" value="1"/>
</dbReference>
<dbReference type="Pfam" id="PF00583">
    <property type="entry name" value="Acetyltransf_1"/>
    <property type="match status" value="1"/>
</dbReference>
<comment type="caution">
    <text evidence="4">The sequence shown here is derived from an EMBL/GenBank/DDBJ whole genome shotgun (WGS) entry which is preliminary data.</text>
</comment>
<accession>A0A7Y2E8T6</accession>
<evidence type="ECO:0000256" key="2">
    <source>
        <dbReference type="ARBA" id="ARBA00023315"/>
    </source>
</evidence>
<dbReference type="InterPro" id="IPR000182">
    <property type="entry name" value="GNAT_dom"/>
</dbReference>
<dbReference type="GO" id="GO:0016747">
    <property type="term" value="F:acyltransferase activity, transferring groups other than amino-acyl groups"/>
    <property type="evidence" value="ECO:0007669"/>
    <property type="project" value="InterPro"/>
</dbReference>
<feature type="domain" description="N-acetyltransferase" evidence="3">
    <location>
        <begin position="1"/>
        <end position="149"/>
    </location>
</feature>
<dbReference type="AlphaFoldDB" id="A0A7Y2E8T6"/>
<dbReference type="Gene3D" id="3.40.630.30">
    <property type="match status" value="1"/>
</dbReference>
<dbReference type="InterPro" id="IPR016181">
    <property type="entry name" value="Acyl_CoA_acyltransferase"/>
</dbReference>
<evidence type="ECO:0000259" key="3">
    <source>
        <dbReference type="PROSITE" id="PS51186"/>
    </source>
</evidence>
<protein>
    <submittedName>
        <fullName evidence="4">N-acetyltransferase</fullName>
    </submittedName>
</protein>
<name>A0A7Y2E8T6_UNCEI</name>
<dbReference type="PANTHER" id="PTHR43072">
    <property type="entry name" value="N-ACETYLTRANSFERASE"/>
    <property type="match status" value="1"/>
</dbReference>
<evidence type="ECO:0000256" key="1">
    <source>
        <dbReference type="ARBA" id="ARBA00022679"/>
    </source>
</evidence>